<gene>
    <name evidence="2" type="ORF">BN946_scf184804.g12</name>
</gene>
<proteinExistence type="predicted"/>
<dbReference type="HOGENOM" id="CLU_776446_0_0_1"/>
<dbReference type="OMA" id="PLCATHR"/>
<protein>
    <submittedName>
        <fullName evidence="2">Uncharacterized protein</fullName>
    </submittedName>
</protein>
<evidence type="ECO:0000313" key="2">
    <source>
        <dbReference type="EMBL" id="CDO70880.1"/>
    </source>
</evidence>
<dbReference type="AlphaFoldDB" id="A0A060S960"/>
<accession>A0A060S960</accession>
<dbReference type="Proteomes" id="UP000029665">
    <property type="component" value="Unassembled WGS sequence"/>
</dbReference>
<reference evidence="2" key="1">
    <citation type="submission" date="2014-01" db="EMBL/GenBank/DDBJ databases">
        <title>The genome of the white-rot fungus Pycnoporus cinnabarinus: a basidiomycete model with a versatile arsenal for lignocellulosic biomass breakdown.</title>
        <authorList>
            <person name="Levasseur A."/>
            <person name="Lomascolo A."/>
            <person name="Ruiz-Duenas F.J."/>
            <person name="Uzan E."/>
            <person name="Piumi F."/>
            <person name="Kues U."/>
            <person name="Ram A.F.J."/>
            <person name="Murat C."/>
            <person name="Haon M."/>
            <person name="Benoit I."/>
            <person name="Arfi Y."/>
            <person name="Chevret D."/>
            <person name="Drula E."/>
            <person name="Kwon M.J."/>
            <person name="Gouret P."/>
            <person name="Lesage-Meessen L."/>
            <person name="Lombard V."/>
            <person name="Mariette J."/>
            <person name="Noirot C."/>
            <person name="Park J."/>
            <person name="Patyshakuliyeva A."/>
            <person name="Wieneger R.A.B."/>
            <person name="Wosten H.A.B."/>
            <person name="Martin F."/>
            <person name="Coutinho P.M."/>
            <person name="de Vries R."/>
            <person name="Martinez A.T."/>
            <person name="Klopp C."/>
            <person name="Pontarotti P."/>
            <person name="Henrissat B."/>
            <person name="Record E."/>
        </authorList>
    </citation>
    <scope>NUCLEOTIDE SEQUENCE [LARGE SCALE GENOMIC DNA]</scope>
    <source>
        <strain evidence="2">BRFM137</strain>
    </source>
</reference>
<keyword evidence="3" id="KW-1185">Reference proteome</keyword>
<organism evidence="2 3">
    <name type="scientific">Pycnoporus cinnabarinus</name>
    <name type="common">Cinnabar-red polypore</name>
    <name type="synonym">Trametes cinnabarina</name>
    <dbReference type="NCBI Taxonomy" id="5643"/>
    <lineage>
        <taxon>Eukaryota</taxon>
        <taxon>Fungi</taxon>
        <taxon>Dikarya</taxon>
        <taxon>Basidiomycota</taxon>
        <taxon>Agaricomycotina</taxon>
        <taxon>Agaricomycetes</taxon>
        <taxon>Polyporales</taxon>
        <taxon>Polyporaceae</taxon>
        <taxon>Trametes</taxon>
    </lineage>
</organism>
<feature type="region of interest" description="Disordered" evidence="1">
    <location>
        <begin position="141"/>
        <end position="184"/>
    </location>
</feature>
<comment type="caution">
    <text evidence="2">The sequence shown here is derived from an EMBL/GenBank/DDBJ whole genome shotgun (WGS) entry which is preliminary data.</text>
</comment>
<evidence type="ECO:0000313" key="3">
    <source>
        <dbReference type="Proteomes" id="UP000029665"/>
    </source>
</evidence>
<evidence type="ECO:0000256" key="1">
    <source>
        <dbReference type="SAM" id="MobiDB-lite"/>
    </source>
</evidence>
<dbReference type="EMBL" id="CCBP010000094">
    <property type="protein sequence ID" value="CDO70880.1"/>
    <property type="molecule type" value="Genomic_DNA"/>
</dbReference>
<dbReference type="OrthoDB" id="2735517at2759"/>
<name>A0A060S960_PYCCI</name>
<sequence>MPVDAAHRSLHLCTPNPLDLDLSSKLIMNSMLYSTSQRASMHPSLVGLQTGFYQDPSATSSEWSTSSSTWSASGLDTWNRALHDLPCASKSRYSHARRSSLGGFNTFGDDVFDPSELRGRYPWPIGASPNPRSTSLDPFVVQNHKCPPPKPLSVSRTNGETRGGADPRLLPPPRCSSAPPGLRRQPLSVLQEVDEWNEAGVQIMRPDAPQPPVVRGHSPRHCAHDPLCATHRKRPAREPHPVSRPAHLADPHKRRPLALKERRPQHGCVPWSGRAVASFLTRESGSRNGVCDDLECVSRSCADCAYLRSRGGLLHTKIARRAVEAKLELLDYTSQYSEDTLGLLRFRAVRQVRRSMA</sequence>